<dbReference type="Gene3D" id="2.40.50.140">
    <property type="entry name" value="Nucleic acid-binding proteins"/>
    <property type="match status" value="1"/>
</dbReference>
<keyword evidence="1" id="KW-0030">Aminoacyl-tRNA synthetase</keyword>
<dbReference type="EC" id="6.1.1.20" evidence="1"/>
<name>A0A3B0PC88_MYCSY</name>
<reference evidence="2" key="1">
    <citation type="submission" date="2018-06" db="EMBL/GenBank/DDBJ databases">
        <authorList>
            <consortium name="Pathogen Informatics"/>
        </authorList>
    </citation>
    <scope>NUCLEOTIDE SEQUENCE [LARGE SCALE GENOMIC DNA]</scope>
    <source>
        <strain evidence="2">NCTC10124</strain>
    </source>
</reference>
<keyword evidence="1" id="KW-0436">Ligase</keyword>
<dbReference type="PROSITE" id="PS50886">
    <property type="entry name" value="TRBD"/>
    <property type="match status" value="1"/>
</dbReference>
<dbReference type="SUPFAM" id="SSF50249">
    <property type="entry name" value="Nucleic acid-binding proteins"/>
    <property type="match status" value="1"/>
</dbReference>
<dbReference type="InterPro" id="IPR033714">
    <property type="entry name" value="tRNA_bind_bactPheRS"/>
</dbReference>
<dbReference type="InterPro" id="IPR012340">
    <property type="entry name" value="NA-bd_OB-fold"/>
</dbReference>
<sequence>MFVIKKFKSNFENIAIAFINMNVNVTKQLKFENFIVFCDDNYNINSVNILDLSKLKLEKNELFFSADSKLKTALEKELKKLDKNLKLGENLVEFFTFAKVLEVEKHPKSDSLFVLKLDAKRDKEVQIVTNSTLVKKDMIILIANPGSVTAKGDVILKSSVMGIESQGMIMSYKNAAVDKDGVFTTKDEKLIGTEYLINA</sequence>
<dbReference type="CDD" id="cd02796">
    <property type="entry name" value="tRNA_bind_bactPheRS"/>
    <property type="match status" value="1"/>
</dbReference>
<accession>A0A3B0PC88</accession>
<dbReference type="NCBIfam" id="NF045867">
    <property type="entry name" value="PheT_Nterm_rel"/>
    <property type="match status" value="1"/>
</dbReference>
<dbReference type="Pfam" id="PF01588">
    <property type="entry name" value="tRNA_bind"/>
    <property type="match status" value="1"/>
</dbReference>
<dbReference type="EMBL" id="LS991953">
    <property type="protein sequence ID" value="SYV93587.1"/>
    <property type="molecule type" value="Genomic_DNA"/>
</dbReference>
<dbReference type="RefSeq" id="WP_011283757.1">
    <property type="nucleotide sequence ID" value="NZ_CP107526.1"/>
</dbReference>
<dbReference type="GO" id="GO:0004826">
    <property type="term" value="F:phenylalanine-tRNA ligase activity"/>
    <property type="evidence" value="ECO:0007669"/>
    <property type="project" value="UniProtKB-EC"/>
</dbReference>
<dbReference type="Gene3D" id="3.30.1940.10">
    <property type="entry name" value="YtpR-like"/>
    <property type="match status" value="1"/>
</dbReference>
<proteinExistence type="predicted"/>
<organism evidence="1 2">
    <name type="scientific">Mycoplasmopsis synoviae</name>
    <name type="common">Mycoplasma synoviae</name>
    <dbReference type="NCBI Taxonomy" id="2109"/>
    <lineage>
        <taxon>Bacteria</taxon>
        <taxon>Bacillati</taxon>
        <taxon>Mycoplasmatota</taxon>
        <taxon>Mycoplasmoidales</taxon>
        <taxon>Metamycoplasmataceae</taxon>
        <taxon>Mycoplasmopsis</taxon>
    </lineage>
</organism>
<protein>
    <submittedName>
        <fullName evidence="1">Phenylalanyl-tRNA synthetase subunit beta</fullName>
        <ecNumber evidence="1">6.1.1.20</ecNumber>
    </submittedName>
</protein>
<dbReference type="OMA" id="QADFYDD"/>
<evidence type="ECO:0000313" key="2">
    <source>
        <dbReference type="Proteomes" id="UP000259328"/>
    </source>
</evidence>
<dbReference type="AlphaFoldDB" id="A0A3B0PC88"/>
<gene>
    <name evidence="1" type="primary">pheT_2</name>
    <name evidence="1" type="ORF">NCTC10124_01341</name>
</gene>
<dbReference type="InterPro" id="IPR002547">
    <property type="entry name" value="tRNA-bd_dom"/>
</dbReference>
<dbReference type="GeneID" id="93530412"/>
<evidence type="ECO:0000313" key="1">
    <source>
        <dbReference type="EMBL" id="SYV93587.1"/>
    </source>
</evidence>
<dbReference type="InterPro" id="IPR037154">
    <property type="entry name" value="YtpR-like_sf"/>
</dbReference>
<dbReference type="Proteomes" id="UP000259328">
    <property type="component" value="Chromosome"/>
</dbReference>
<dbReference type="GO" id="GO:0000049">
    <property type="term" value="F:tRNA binding"/>
    <property type="evidence" value="ECO:0007669"/>
    <property type="project" value="UniProtKB-UniRule"/>
</dbReference>